<dbReference type="RefSeq" id="WP_163231890.1">
    <property type="nucleotide sequence ID" value="NZ_WHZW01000017.1"/>
</dbReference>
<dbReference type="PANTHER" id="PTHR30486:SF6">
    <property type="entry name" value="TYPE IV PILUS RETRACTATION ATPASE PILT"/>
    <property type="match status" value="1"/>
</dbReference>
<dbReference type="EMBL" id="WHZW01000017">
    <property type="protein sequence ID" value="NEG90032.1"/>
    <property type="molecule type" value="Genomic_DNA"/>
</dbReference>
<organism evidence="3 4">
    <name type="scientific">Bifidobacterium aerophilum</name>
    <dbReference type="NCBI Taxonomy" id="1798155"/>
    <lineage>
        <taxon>Bacteria</taxon>
        <taxon>Bacillati</taxon>
        <taxon>Actinomycetota</taxon>
        <taxon>Actinomycetes</taxon>
        <taxon>Bifidobacteriales</taxon>
        <taxon>Bifidobacteriaceae</taxon>
        <taxon>Bifidobacterium</taxon>
    </lineage>
</organism>
<protein>
    <submittedName>
        <fullName evidence="3">Pilus assembly protein</fullName>
    </submittedName>
</protein>
<evidence type="ECO:0000313" key="4">
    <source>
        <dbReference type="Proteomes" id="UP000469194"/>
    </source>
</evidence>
<dbReference type="InterPro" id="IPR027417">
    <property type="entry name" value="P-loop_NTPase"/>
</dbReference>
<comment type="caution">
    <text evidence="3">The sequence shown here is derived from an EMBL/GenBank/DDBJ whole genome shotgun (WGS) entry which is preliminary data.</text>
</comment>
<evidence type="ECO:0000313" key="3">
    <source>
        <dbReference type="EMBL" id="NEG90032.1"/>
    </source>
</evidence>
<dbReference type="Gene3D" id="3.40.50.300">
    <property type="entry name" value="P-loop containing nucleotide triphosphate hydrolases"/>
    <property type="match status" value="1"/>
</dbReference>
<dbReference type="InterPro" id="IPR050921">
    <property type="entry name" value="T4SS_GSP_E_ATPase"/>
</dbReference>
<dbReference type="Gene3D" id="3.30.450.370">
    <property type="match status" value="1"/>
</dbReference>
<accession>A0A6N9Z5W3</accession>
<reference evidence="3 4" key="1">
    <citation type="submission" date="2019-10" db="EMBL/GenBank/DDBJ databases">
        <title>Bifidobacterium from non-human primates.</title>
        <authorList>
            <person name="Modesto M."/>
        </authorList>
    </citation>
    <scope>NUCLEOTIDE SEQUENCE [LARGE SCALE GENOMIC DNA]</scope>
    <source>
        <strain evidence="3 4">TRE17</strain>
    </source>
</reference>
<keyword evidence="4" id="KW-1185">Reference proteome</keyword>
<dbReference type="SUPFAM" id="SSF52540">
    <property type="entry name" value="P-loop containing nucleoside triphosphate hydrolases"/>
    <property type="match status" value="1"/>
</dbReference>
<name>A0A6N9Z5W3_9BIFI</name>
<evidence type="ECO:0000256" key="1">
    <source>
        <dbReference type="ARBA" id="ARBA00006611"/>
    </source>
</evidence>
<comment type="similarity">
    <text evidence="1">Belongs to the GSP E family.</text>
</comment>
<dbReference type="InterPro" id="IPR003593">
    <property type="entry name" value="AAA+_ATPase"/>
</dbReference>
<feature type="domain" description="AAA+ ATPase" evidence="2">
    <location>
        <begin position="137"/>
        <end position="290"/>
    </location>
</feature>
<sequence>MNAVAGSVAFGPLEPIMADPQVTDVTVTCEGRVWADLGAGMRECRLPIPFRSPQAVRDYAVQLCAQLGRRLDDACPIADASTVNGLRVHAVIAPLVPQGAALSIRLPPRSPPTLESLCAGGMMPSIWLPVLRTLVMRRATMLITGGTGAGKTTLLKALLGLCPADERIIAVEEVRELGMIGSGNRVSLVTREANVEGAGAIGLPELVKATLRMRPDRVVLGECRGEEIADLLRAFNSGHRGGMVTLHADDVTRVPVRLSALGLLAGLPVEATAMLVRDAFDAVIHVEREADGRRHISQIGRLNAAGADTGLDGTALHGEVIAVWDGIGAPLAGPGWADFAARWLWEPARVASSSTSPAASGNGARPLGWIAADLPDGPGAGGRKAR</sequence>
<dbReference type="Proteomes" id="UP000469194">
    <property type="component" value="Unassembled WGS sequence"/>
</dbReference>
<dbReference type="GO" id="GO:0016887">
    <property type="term" value="F:ATP hydrolysis activity"/>
    <property type="evidence" value="ECO:0007669"/>
    <property type="project" value="InterPro"/>
</dbReference>
<evidence type="ECO:0000259" key="2">
    <source>
        <dbReference type="SMART" id="SM00382"/>
    </source>
</evidence>
<dbReference type="InterPro" id="IPR001482">
    <property type="entry name" value="T2SS/T4SS_dom"/>
</dbReference>
<dbReference type="SMART" id="SM00382">
    <property type="entry name" value="AAA"/>
    <property type="match status" value="1"/>
</dbReference>
<dbReference type="AlphaFoldDB" id="A0A6N9Z5W3"/>
<gene>
    <name evidence="3" type="ORF">GFD25_08565</name>
</gene>
<dbReference type="PANTHER" id="PTHR30486">
    <property type="entry name" value="TWITCHING MOTILITY PROTEIN PILT"/>
    <property type="match status" value="1"/>
</dbReference>
<proteinExistence type="inferred from homology"/>
<dbReference type="Pfam" id="PF00437">
    <property type="entry name" value="T2SSE"/>
    <property type="match status" value="1"/>
</dbReference>
<dbReference type="CDD" id="cd01130">
    <property type="entry name" value="VirB11-like_ATPase"/>
    <property type="match status" value="1"/>
</dbReference>